<proteinExistence type="inferred from homology"/>
<dbReference type="KEGG" id="xap:XA3_09170"/>
<reference evidence="9 10" key="1">
    <citation type="journal article" date="2023" name="Microbiol. Spectr.">
        <title>Symbiosis of Carpenter Bees with Uncharacterized Lactic Acid Bacteria Showing NAD Auxotrophy.</title>
        <authorList>
            <person name="Kawasaki S."/>
            <person name="Ozawa K."/>
            <person name="Mori T."/>
            <person name="Yamamoto A."/>
            <person name="Ito M."/>
            <person name="Ohkuma M."/>
            <person name="Sakamoto M."/>
            <person name="Matsutani M."/>
        </authorList>
    </citation>
    <scope>NUCLEOTIDE SEQUENCE [LARGE SCALE GENOMIC DNA]</scope>
    <source>
        <strain evidence="9 10">XA3</strain>
    </source>
</reference>
<comment type="subcellular location">
    <subcellularLocation>
        <location evidence="7">Cell membrane</location>
        <topology evidence="7">Single-pass membrane protein</topology>
    </subcellularLocation>
</comment>
<dbReference type="Proteomes" id="UP001321861">
    <property type="component" value="Chromosome"/>
</dbReference>
<dbReference type="GO" id="GO:0071555">
    <property type="term" value="P:cell wall organization"/>
    <property type="evidence" value="ECO:0007669"/>
    <property type="project" value="UniProtKB-KW"/>
</dbReference>
<dbReference type="Pfam" id="PF02618">
    <property type="entry name" value="YceG"/>
    <property type="match status" value="1"/>
</dbReference>
<dbReference type="InterPro" id="IPR003770">
    <property type="entry name" value="MLTG-like"/>
</dbReference>
<evidence type="ECO:0000256" key="6">
    <source>
        <dbReference type="ARBA" id="ARBA00023316"/>
    </source>
</evidence>
<keyword evidence="5 7" id="KW-0456">Lyase</keyword>
<evidence type="ECO:0000256" key="5">
    <source>
        <dbReference type="ARBA" id="ARBA00023239"/>
    </source>
</evidence>
<dbReference type="GO" id="GO:0009252">
    <property type="term" value="P:peptidoglycan biosynthetic process"/>
    <property type="evidence" value="ECO:0007669"/>
    <property type="project" value="UniProtKB-UniRule"/>
</dbReference>
<dbReference type="EC" id="4.2.2.29" evidence="7"/>
<dbReference type="Gene3D" id="3.30.1490.480">
    <property type="entry name" value="Endolytic murein transglycosylase"/>
    <property type="match status" value="1"/>
</dbReference>
<evidence type="ECO:0000256" key="3">
    <source>
        <dbReference type="ARBA" id="ARBA00022989"/>
    </source>
</evidence>
<keyword evidence="1 7" id="KW-1003">Cell membrane</keyword>
<dbReference type="CDD" id="cd08010">
    <property type="entry name" value="MltG_like"/>
    <property type="match status" value="1"/>
</dbReference>
<dbReference type="AlphaFoldDB" id="A0AAU9D183"/>
<evidence type="ECO:0000256" key="4">
    <source>
        <dbReference type="ARBA" id="ARBA00023136"/>
    </source>
</evidence>
<keyword evidence="2 7" id="KW-0812">Transmembrane</keyword>
<accession>A0AAU9D183</accession>
<protein>
    <recommendedName>
        <fullName evidence="7">Endolytic murein transglycosylase</fullName>
        <ecNumber evidence="7">4.2.2.29</ecNumber>
    </recommendedName>
    <alternativeName>
        <fullName evidence="7">Peptidoglycan lytic transglycosylase</fullName>
    </alternativeName>
    <alternativeName>
        <fullName evidence="7">Peptidoglycan polymerization terminase</fullName>
    </alternativeName>
</protein>
<gene>
    <name evidence="7" type="primary">mltG</name>
    <name evidence="9" type="ORF">XA3_09170</name>
</gene>
<dbReference type="PANTHER" id="PTHR30518">
    <property type="entry name" value="ENDOLYTIC MUREIN TRANSGLYCOSYLASE"/>
    <property type="match status" value="1"/>
</dbReference>
<keyword evidence="4 7" id="KW-0472">Membrane</keyword>
<evidence type="ECO:0000256" key="7">
    <source>
        <dbReference type="HAMAP-Rule" id="MF_02065"/>
    </source>
</evidence>
<dbReference type="EMBL" id="AP026802">
    <property type="protein sequence ID" value="BDR58476.1"/>
    <property type="molecule type" value="Genomic_DNA"/>
</dbReference>
<keyword evidence="6 7" id="KW-0961">Cell wall biogenesis/degradation</keyword>
<comment type="function">
    <text evidence="7">Functions as a peptidoglycan terminase that cleaves nascent peptidoglycan strands endolytically to terminate their elongation.</text>
</comment>
<dbReference type="NCBIfam" id="TIGR00247">
    <property type="entry name" value="endolytic transglycosylase MltG"/>
    <property type="match status" value="1"/>
</dbReference>
<comment type="similarity">
    <text evidence="7">Belongs to the transglycosylase MltG family.</text>
</comment>
<dbReference type="GO" id="GO:0005886">
    <property type="term" value="C:plasma membrane"/>
    <property type="evidence" value="ECO:0007669"/>
    <property type="project" value="UniProtKB-SubCell"/>
</dbReference>
<name>A0AAU9D183_9LACO</name>
<evidence type="ECO:0000313" key="9">
    <source>
        <dbReference type="EMBL" id="BDR58476.1"/>
    </source>
</evidence>
<dbReference type="GO" id="GO:0008932">
    <property type="term" value="F:lytic endotransglycosylase activity"/>
    <property type="evidence" value="ECO:0007669"/>
    <property type="project" value="UniProtKB-UniRule"/>
</dbReference>
<evidence type="ECO:0000256" key="2">
    <source>
        <dbReference type="ARBA" id="ARBA00022692"/>
    </source>
</evidence>
<keyword evidence="3 7" id="KW-1133">Transmembrane helix</keyword>
<feature type="region of interest" description="Disordered" evidence="8">
    <location>
        <begin position="1"/>
        <end position="24"/>
    </location>
</feature>
<comment type="catalytic activity">
    <reaction evidence="7">
        <text>a peptidoglycan chain = a peptidoglycan chain with N-acetyl-1,6-anhydromuramyl-[peptide] at the reducing end + a peptidoglycan chain with N-acetylglucosamine at the non-reducing end.</text>
        <dbReference type="EC" id="4.2.2.29"/>
    </reaction>
</comment>
<feature type="transmembrane region" description="Helical" evidence="7">
    <location>
        <begin position="31"/>
        <end position="54"/>
    </location>
</feature>
<evidence type="ECO:0000313" key="10">
    <source>
        <dbReference type="Proteomes" id="UP001321861"/>
    </source>
</evidence>
<sequence>MNEEKMPSRQERKNQSKSDKIRQDNQKVKHISTWIIGILATVILITGIMLYKYVETSLKPINPESSKVIRVKIPVGSTNKDIAHLLEQKRVIKSATVFNVYVKTNNISDFKAGIYEFKQSDTIKKISSKLQEGGKPLDSKEELGKVMIPEGLNIQAMEKLIAKKTSFTQSDLEKVLKDETFFNALVKKYPALLNSAKDASDVRYRLEGYLYPATYTIYKGMKPKDLISEMVAKMNEVMGPYYTEIKNSDFTVQHFLTVASLVEKEGITDQDRKLIAGVFLNRLDDSMPLQSDISVMYALNTHKTHLTNADTAVDSPYNLYKNSGFGPGPFGSVSIKSIEAVLHPAEREKKYMYFVADLKTKKVYYSRTYDEQIQKQKETGN</sequence>
<organism evidence="9 10">
    <name type="scientific">Xylocopilactobacillus apicola</name>
    <dbReference type="NCBI Taxonomy" id="2932184"/>
    <lineage>
        <taxon>Bacteria</taxon>
        <taxon>Bacillati</taxon>
        <taxon>Bacillota</taxon>
        <taxon>Bacilli</taxon>
        <taxon>Lactobacillales</taxon>
        <taxon>Lactobacillaceae</taxon>
        <taxon>Xylocopilactobacillus</taxon>
    </lineage>
</organism>
<keyword evidence="10" id="KW-1185">Reference proteome</keyword>
<dbReference type="HAMAP" id="MF_02065">
    <property type="entry name" value="MltG"/>
    <property type="match status" value="1"/>
</dbReference>
<evidence type="ECO:0000256" key="1">
    <source>
        <dbReference type="ARBA" id="ARBA00022475"/>
    </source>
</evidence>
<feature type="site" description="Important for catalytic activity" evidence="7">
    <location>
        <position position="265"/>
    </location>
</feature>
<dbReference type="PANTHER" id="PTHR30518:SF2">
    <property type="entry name" value="ENDOLYTIC MUREIN TRANSGLYCOSYLASE"/>
    <property type="match status" value="1"/>
</dbReference>
<evidence type="ECO:0000256" key="8">
    <source>
        <dbReference type="SAM" id="MobiDB-lite"/>
    </source>
</evidence>